<evidence type="ECO:0000313" key="3">
    <source>
        <dbReference type="Proteomes" id="UP000008983"/>
    </source>
</evidence>
<dbReference type="InterPro" id="IPR000626">
    <property type="entry name" value="Ubiquitin-like_dom"/>
</dbReference>
<accession>G0R2P9</accession>
<dbReference type="RefSeq" id="XP_004027600.1">
    <property type="nucleotide sequence ID" value="XM_004027551.1"/>
</dbReference>
<dbReference type="Pfam" id="PF11976">
    <property type="entry name" value="Rad60-SLD"/>
    <property type="match status" value="1"/>
</dbReference>
<gene>
    <name evidence="2" type="ORF">IMG5_180340</name>
</gene>
<dbReference type="OMA" id="MVHINLK"/>
<feature type="domain" description="Ubiquitin-like" evidence="1">
    <location>
        <begin position="15"/>
        <end position="90"/>
    </location>
</feature>
<dbReference type="EMBL" id="GL984277">
    <property type="protein sequence ID" value="EGR28255.1"/>
    <property type="molecule type" value="Genomic_DNA"/>
</dbReference>
<proteinExistence type="predicted"/>
<dbReference type="eggNOG" id="KOG1769">
    <property type="taxonomic scope" value="Eukaryota"/>
</dbReference>
<dbReference type="AlphaFoldDB" id="G0R2P9"/>
<reference evidence="2 3" key="1">
    <citation type="submission" date="2011-07" db="EMBL/GenBank/DDBJ databases">
        <authorList>
            <person name="Coyne R."/>
            <person name="Brami D."/>
            <person name="Johnson J."/>
            <person name="Hostetler J."/>
            <person name="Hannick L."/>
            <person name="Clark T."/>
            <person name="Cassidy-Hanley D."/>
            <person name="Inman J."/>
        </authorList>
    </citation>
    <scope>NUCLEOTIDE SEQUENCE [LARGE SCALE GENOMIC DNA]</scope>
    <source>
        <strain evidence="2 3">G5</strain>
    </source>
</reference>
<protein>
    <submittedName>
        <fullName evidence="2">Small ubiquitin-related modifier i, putative</fullName>
    </submittedName>
</protein>
<dbReference type="InterPro" id="IPR022617">
    <property type="entry name" value="Rad60/SUMO-like_dom"/>
</dbReference>
<dbReference type="Gene3D" id="3.10.20.90">
    <property type="entry name" value="Phosphatidylinositol 3-kinase Catalytic Subunit, Chain A, domain 1"/>
    <property type="match status" value="1"/>
</dbReference>
<sequence length="91" mass="10525">MADNNNQAQLNSEYLNLKVKSQDGEEIFFKIKKTTQFKKLMDAYCQRVQVNLNNVRFLFDGDRILESHTPADLKMENNDEIDVVIEQTGGI</sequence>
<evidence type="ECO:0000259" key="1">
    <source>
        <dbReference type="PROSITE" id="PS50053"/>
    </source>
</evidence>
<dbReference type="CDD" id="cd16116">
    <property type="entry name" value="Ubl_Smt3_like"/>
    <property type="match status" value="1"/>
</dbReference>
<organism evidence="2 3">
    <name type="scientific">Ichthyophthirius multifiliis</name>
    <name type="common">White spot disease agent</name>
    <name type="synonym">Ich</name>
    <dbReference type="NCBI Taxonomy" id="5932"/>
    <lineage>
        <taxon>Eukaryota</taxon>
        <taxon>Sar</taxon>
        <taxon>Alveolata</taxon>
        <taxon>Ciliophora</taxon>
        <taxon>Intramacronucleata</taxon>
        <taxon>Oligohymenophorea</taxon>
        <taxon>Hymenostomatida</taxon>
        <taxon>Ophryoglenina</taxon>
        <taxon>Ichthyophthirius</taxon>
    </lineage>
</organism>
<dbReference type="STRING" id="857967.G0R2P9"/>
<dbReference type="FunCoup" id="G0R2P9">
    <property type="interactions" value="463"/>
</dbReference>
<name>G0R2P9_ICHMU</name>
<dbReference type="SMART" id="SM00213">
    <property type="entry name" value="UBQ"/>
    <property type="match status" value="1"/>
</dbReference>
<dbReference type="Proteomes" id="UP000008983">
    <property type="component" value="Unassembled WGS sequence"/>
</dbReference>
<dbReference type="GeneID" id="14904331"/>
<dbReference type="PANTHER" id="PTHR10562">
    <property type="entry name" value="SMALL UBIQUITIN-RELATED MODIFIER"/>
    <property type="match status" value="1"/>
</dbReference>
<evidence type="ECO:0000313" key="2">
    <source>
        <dbReference type="EMBL" id="EGR28255.1"/>
    </source>
</evidence>
<dbReference type="SUPFAM" id="SSF54236">
    <property type="entry name" value="Ubiquitin-like"/>
    <property type="match status" value="1"/>
</dbReference>
<keyword evidence="3" id="KW-1185">Reference proteome</keyword>
<dbReference type="PROSITE" id="PS50053">
    <property type="entry name" value="UBIQUITIN_2"/>
    <property type="match status" value="1"/>
</dbReference>
<dbReference type="FunFam" id="3.10.20.90:FF:000202">
    <property type="entry name" value="Small ubiquitin-related modifier I"/>
    <property type="match status" value="1"/>
</dbReference>
<dbReference type="InterPro" id="IPR029071">
    <property type="entry name" value="Ubiquitin-like_domsf"/>
</dbReference>
<dbReference type="InParanoid" id="G0R2P9"/>
<dbReference type="OrthoDB" id="442921at2759"/>